<comment type="caution">
    <text evidence="1">The sequence shown here is derived from an EMBL/GenBank/DDBJ whole genome shotgun (WGS) entry which is preliminary data.</text>
</comment>
<name>A0A542XAA8_9MICO</name>
<organism evidence="1 2">
    <name type="scientific">Barrientosiimonas humi</name>
    <dbReference type="NCBI Taxonomy" id="999931"/>
    <lineage>
        <taxon>Bacteria</taxon>
        <taxon>Bacillati</taxon>
        <taxon>Actinomycetota</taxon>
        <taxon>Actinomycetes</taxon>
        <taxon>Micrococcales</taxon>
        <taxon>Dermacoccaceae</taxon>
        <taxon>Barrientosiimonas</taxon>
    </lineage>
</organism>
<protein>
    <submittedName>
        <fullName evidence="1">EcsC family protein</fullName>
    </submittedName>
</protein>
<dbReference type="AlphaFoldDB" id="A0A542XAA8"/>
<accession>A0A542XAA8</accession>
<dbReference type="Pfam" id="PF12787">
    <property type="entry name" value="EcsC"/>
    <property type="match status" value="1"/>
</dbReference>
<dbReference type="Proteomes" id="UP000318336">
    <property type="component" value="Unassembled WGS sequence"/>
</dbReference>
<dbReference type="PANTHER" id="PTHR41260">
    <property type="entry name" value="PROTEIN ECSC"/>
    <property type="match status" value="1"/>
</dbReference>
<evidence type="ECO:0000313" key="2">
    <source>
        <dbReference type="Proteomes" id="UP000318336"/>
    </source>
</evidence>
<reference evidence="1 2" key="1">
    <citation type="submission" date="2019-06" db="EMBL/GenBank/DDBJ databases">
        <title>Sequencing the genomes of 1000 actinobacteria strains.</title>
        <authorList>
            <person name="Klenk H.-P."/>
        </authorList>
    </citation>
    <scope>NUCLEOTIDE SEQUENCE [LARGE SCALE GENOMIC DNA]</scope>
    <source>
        <strain evidence="1 2">DSM 24617</strain>
    </source>
</reference>
<gene>
    <name evidence="1" type="ORF">FB554_0907</name>
</gene>
<dbReference type="InterPro" id="IPR024787">
    <property type="entry name" value="EcsC"/>
</dbReference>
<dbReference type="PANTHER" id="PTHR41260:SF1">
    <property type="entry name" value="PROTEIN ECSC"/>
    <property type="match status" value="1"/>
</dbReference>
<evidence type="ECO:0000313" key="1">
    <source>
        <dbReference type="EMBL" id="TQL32775.1"/>
    </source>
</evidence>
<keyword evidence="2" id="KW-1185">Reference proteome</keyword>
<proteinExistence type="predicted"/>
<dbReference type="EMBL" id="VFOK01000001">
    <property type="protein sequence ID" value="TQL32775.1"/>
    <property type="molecule type" value="Genomic_DNA"/>
</dbReference>
<sequence length="236" mass="24424">MRAMFGFGKDKKDETDRAVARAKNPGEGGAVDAMATGLVERLLATGFDGKLAFDSAHEVAQAALKKHNGNRDKAIDEVIADHRKMAATSGFVTGLGGLFTMPVALPANVIGFYLLATRMVAAVAELRGHDINRRELRSAVLLTLVGTEADDVLAKAGVATTGRLAGMASQKLPPALLMVVNKAVGFRLIGQVGAKAFARVGKAIPVAGGVIGAGLDLLLLNKIAANAREQFPTAGA</sequence>